<evidence type="ECO:0000313" key="2">
    <source>
        <dbReference type="EMBL" id="MQM15348.1"/>
    </source>
</evidence>
<proteinExistence type="predicted"/>
<accession>A0A843X520</accession>
<comment type="caution">
    <text evidence="2">The sequence shown here is derived from an EMBL/GenBank/DDBJ whole genome shotgun (WGS) entry which is preliminary data.</text>
</comment>
<reference evidence="2" key="1">
    <citation type="submission" date="2017-07" db="EMBL/GenBank/DDBJ databases">
        <title>Taro Niue Genome Assembly and Annotation.</title>
        <authorList>
            <person name="Atibalentja N."/>
            <person name="Keating K."/>
            <person name="Fields C.J."/>
        </authorList>
    </citation>
    <scope>NUCLEOTIDE SEQUENCE</scope>
    <source>
        <strain evidence="2">Niue_2</strain>
        <tissue evidence="2">Leaf</tissue>
    </source>
</reference>
<protein>
    <submittedName>
        <fullName evidence="2">Uncharacterized protein</fullName>
    </submittedName>
</protein>
<name>A0A843X520_COLES</name>
<feature type="compositionally biased region" description="Pro residues" evidence="1">
    <location>
        <begin position="479"/>
        <end position="493"/>
    </location>
</feature>
<evidence type="ECO:0000313" key="3">
    <source>
        <dbReference type="Proteomes" id="UP000652761"/>
    </source>
</evidence>
<gene>
    <name evidence="2" type="ORF">Taro_048289</name>
</gene>
<feature type="compositionally biased region" description="Low complexity" evidence="1">
    <location>
        <begin position="534"/>
        <end position="548"/>
    </location>
</feature>
<sequence>MERLGESSSKKKHSNALKATEDTSDVFSEDVVAGGPKPFKFFNMWANHSEFMPIVEKAWATQIRGTPLFVLCQKLRAMKNALKLWNRDEFGNIFQKVATASDVLHKTQQALAADPSNERCIVSEVQAREAYLSSLRMEADYAHQKAKQHWLTQTDDNTKFFYASIKGRQMKLSLFKSMAASGSSGSVGGYNVAFLTADQQEQFAAVKMKLCGNKAVDIEDLEKHGMHNIVEVIQRMKWLRLVAISEPSYPDLAKTFYTCLKTEEDGSLSSSVKGTPIHITYDLLERLFEGEAIIGGALEIPIVQEEEAEVRVEEPVAVLRRIEEITPEHVEPIRQSSGVETPSTVIASVIAESLAIVAHIEGEQEETHEEIIPNIPTEDVNMEESQEIVIPEVVALGHSEDLVHLSTPPPPAPTQPVSEEPIVGPSRPVVEDSGPPGPTVKESGPPGPSMEKSGPTGPSARESEPLGPVESEAEQTPAPSSPPPSFSTPPAPEPSKKPLPKHISSPTPFPATSSSSPTSSPAIPPPSTIEDPLASSSVGPSSTGPSAAQASVPPPTTSFSSFHPPTPPSFITIISEGARVQGHIIQNIKDEFEEAILRSVLSVSSHVHRTSSSSPAHKKRKVSKDLALSSEPRFPPLWFSLSVENRRSLYCEYLQKNNDSITITIR</sequence>
<dbReference type="OrthoDB" id="685803at2759"/>
<feature type="region of interest" description="Disordered" evidence="1">
    <location>
        <begin position="402"/>
        <end position="564"/>
    </location>
</feature>
<feature type="compositionally biased region" description="Low complexity" evidence="1">
    <location>
        <begin position="501"/>
        <end position="521"/>
    </location>
</feature>
<evidence type="ECO:0000256" key="1">
    <source>
        <dbReference type="SAM" id="MobiDB-lite"/>
    </source>
</evidence>
<dbReference type="Proteomes" id="UP000652761">
    <property type="component" value="Unassembled WGS sequence"/>
</dbReference>
<dbReference type="AlphaFoldDB" id="A0A843X520"/>
<organism evidence="2 3">
    <name type="scientific">Colocasia esculenta</name>
    <name type="common">Wild taro</name>
    <name type="synonym">Arum esculentum</name>
    <dbReference type="NCBI Taxonomy" id="4460"/>
    <lineage>
        <taxon>Eukaryota</taxon>
        <taxon>Viridiplantae</taxon>
        <taxon>Streptophyta</taxon>
        <taxon>Embryophyta</taxon>
        <taxon>Tracheophyta</taxon>
        <taxon>Spermatophyta</taxon>
        <taxon>Magnoliopsida</taxon>
        <taxon>Liliopsida</taxon>
        <taxon>Araceae</taxon>
        <taxon>Aroideae</taxon>
        <taxon>Colocasieae</taxon>
        <taxon>Colocasia</taxon>
    </lineage>
</organism>
<keyword evidence="3" id="KW-1185">Reference proteome</keyword>
<dbReference type="EMBL" id="NMUH01006476">
    <property type="protein sequence ID" value="MQM15348.1"/>
    <property type="molecule type" value="Genomic_DNA"/>
</dbReference>